<comment type="pathway">
    <text evidence="5 18">Metabolic intermediate biosynthesis; chorismate biosynthesis; chorismate from D-erythrose 4-phosphate and phosphoenolpyruvate: step 2/7.</text>
</comment>
<proteinExistence type="inferred from homology"/>
<dbReference type="Proteomes" id="UP000317691">
    <property type="component" value="Unassembled WGS sequence"/>
</dbReference>
<keyword evidence="14 18" id="KW-0520">NAD</keyword>
<dbReference type="InterPro" id="IPR016037">
    <property type="entry name" value="DHQ_synth_AroB"/>
</dbReference>
<evidence type="ECO:0000256" key="17">
    <source>
        <dbReference type="ARBA" id="ARBA00023285"/>
    </source>
</evidence>
<evidence type="ECO:0000256" key="7">
    <source>
        <dbReference type="ARBA" id="ARBA00013031"/>
    </source>
</evidence>
<feature type="binding site" evidence="18">
    <location>
        <begin position="106"/>
        <end position="110"/>
    </location>
    <ligand>
        <name>NAD(+)</name>
        <dbReference type="ChEBI" id="CHEBI:57540"/>
    </ligand>
</feature>
<keyword evidence="17 18" id="KW-0170">Cobalt</keyword>
<dbReference type="SUPFAM" id="SSF56796">
    <property type="entry name" value="Dehydroquinate synthase-like"/>
    <property type="match status" value="1"/>
</dbReference>
<dbReference type="InterPro" id="IPR030963">
    <property type="entry name" value="DHQ_synth_fam"/>
</dbReference>
<dbReference type="EMBL" id="VBOZ01000017">
    <property type="protein sequence ID" value="TMQ64810.1"/>
    <property type="molecule type" value="Genomic_DNA"/>
</dbReference>
<evidence type="ECO:0000256" key="8">
    <source>
        <dbReference type="ARBA" id="ARBA00017684"/>
    </source>
</evidence>
<evidence type="ECO:0000256" key="16">
    <source>
        <dbReference type="ARBA" id="ARBA00023239"/>
    </source>
</evidence>
<evidence type="ECO:0000256" key="11">
    <source>
        <dbReference type="ARBA" id="ARBA00022723"/>
    </source>
</evidence>
<dbReference type="GO" id="GO:0005737">
    <property type="term" value="C:cytoplasm"/>
    <property type="evidence" value="ECO:0007669"/>
    <property type="project" value="UniProtKB-SubCell"/>
</dbReference>
<feature type="domain" description="3-dehydroquinate synthase C-terminal" evidence="20">
    <location>
        <begin position="182"/>
        <end position="324"/>
    </location>
</feature>
<evidence type="ECO:0000256" key="6">
    <source>
        <dbReference type="ARBA" id="ARBA00005412"/>
    </source>
</evidence>
<evidence type="ECO:0000256" key="15">
    <source>
        <dbReference type="ARBA" id="ARBA00023141"/>
    </source>
</evidence>
<dbReference type="NCBIfam" id="TIGR01357">
    <property type="entry name" value="aroB"/>
    <property type="match status" value="1"/>
</dbReference>
<dbReference type="Gene3D" id="3.40.50.1970">
    <property type="match status" value="1"/>
</dbReference>
<sequence>MIRVRVQGVPHVTQIRVRRGLLRRAGALLRELHAGGTAALVTDRTVGRLYAARVAASLERAGFRVVRTVLPDGERSKSIDSFRALCGRWSEDGVGRDAIVVALGGGVVSDVAGFAASTFARGLAWAALPTTILAQADASIGGKVGVNLPRGKNLVGAFHHPTVVLADTETLRTLTPRAYRAGLAEVLKIGVIRRPEIVSRLYRLTARGGWGEPRVLEPLIRMAAAEKARLVSKDERDRGVRLALNFGHTVGHALEAAYGYRRYFHGEAVALGIVAALRLSVLEVGLDPIVAIEIESILRQLGLPTRLDRRPGIRFWNALDRDKKRGRAGVRMILCPAIGKSKVFELSSLTALRRVVLGLVRPA</sequence>
<evidence type="ECO:0000256" key="5">
    <source>
        <dbReference type="ARBA" id="ARBA00004661"/>
    </source>
</evidence>
<evidence type="ECO:0000256" key="12">
    <source>
        <dbReference type="ARBA" id="ARBA00022741"/>
    </source>
</evidence>
<evidence type="ECO:0000256" key="2">
    <source>
        <dbReference type="ARBA" id="ARBA00001911"/>
    </source>
</evidence>
<comment type="caution">
    <text evidence="21">The sequence shown here is derived from an EMBL/GenBank/DDBJ whole genome shotgun (WGS) entry which is preliminary data.</text>
</comment>
<name>A0A538TMG5_UNCEI</name>
<dbReference type="InterPro" id="IPR056179">
    <property type="entry name" value="DHQS_C"/>
</dbReference>
<dbReference type="GO" id="GO:0000166">
    <property type="term" value="F:nucleotide binding"/>
    <property type="evidence" value="ECO:0007669"/>
    <property type="project" value="UniProtKB-KW"/>
</dbReference>
<feature type="binding site" evidence="18">
    <location>
        <begin position="72"/>
        <end position="77"/>
    </location>
    <ligand>
        <name>NAD(+)</name>
        <dbReference type="ChEBI" id="CHEBI:57540"/>
    </ligand>
</feature>
<dbReference type="FunFam" id="3.40.50.1970:FF:000007">
    <property type="entry name" value="Pentafunctional AROM polypeptide"/>
    <property type="match status" value="1"/>
</dbReference>
<keyword evidence="13 18" id="KW-0862">Zinc</keyword>
<evidence type="ECO:0000256" key="9">
    <source>
        <dbReference type="ARBA" id="ARBA00022490"/>
    </source>
</evidence>
<evidence type="ECO:0000256" key="14">
    <source>
        <dbReference type="ARBA" id="ARBA00023027"/>
    </source>
</evidence>
<organism evidence="21 22">
    <name type="scientific">Eiseniibacteriota bacterium</name>
    <dbReference type="NCBI Taxonomy" id="2212470"/>
    <lineage>
        <taxon>Bacteria</taxon>
        <taxon>Candidatus Eiseniibacteriota</taxon>
    </lineage>
</organism>
<feature type="binding site" evidence="18">
    <location>
        <position position="265"/>
    </location>
    <ligand>
        <name>Zn(2+)</name>
        <dbReference type="ChEBI" id="CHEBI:29105"/>
    </ligand>
</feature>
<keyword evidence="9 18" id="KW-0963">Cytoplasm</keyword>
<dbReference type="InterPro" id="IPR050071">
    <property type="entry name" value="Dehydroquinate_synthase"/>
</dbReference>
<dbReference type="GO" id="GO:0009423">
    <property type="term" value="P:chorismate biosynthetic process"/>
    <property type="evidence" value="ECO:0007669"/>
    <property type="project" value="UniProtKB-UniRule"/>
</dbReference>
<comment type="similarity">
    <text evidence="6 18">Belongs to the sugar phosphate cyclases superfamily. Dehydroquinate synthase family.</text>
</comment>
<feature type="binding site" evidence="18">
    <location>
        <position position="248"/>
    </location>
    <ligand>
        <name>Zn(2+)</name>
        <dbReference type="ChEBI" id="CHEBI:29105"/>
    </ligand>
</feature>
<keyword evidence="15 18" id="KW-0057">Aromatic amino acid biosynthesis</keyword>
<dbReference type="InterPro" id="IPR030960">
    <property type="entry name" value="DHQS/DOIS_N"/>
</dbReference>
<evidence type="ECO:0000256" key="18">
    <source>
        <dbReference type="HAMAP-Rule" id="MF_00110"/>
    </source>
</evidence>
<protein>
    <recommendedName>
        <fullName evidence="8 18">3-dehydroquinate synthase</fullName>
        <shortName evidence="18">DHQS</shortName>
        <ecNumber evidence="7 18">4.2.3.4</ecNumber>
    </recommendedName>
</protein>
<dbReference type="GO" id="GO:0008652">
    <property type="term" value="P:amino acid biosynthetic process"/>
    <property type="evidence" value="ECO:0007669"/>
    <property type="project" value="UniProtKB-KW"/>
</dbReference>
<gene>
    <name evidence="18 21" type="primary">aroB</name>
    <name evidence="21" type="ORF">E6K79_07170</name>
</gene>
<evidence type="ECO:0000256" key="4">
    <source>
        <dbReference type="ARBA" id="ARBA00004496"/>
    </source>
</evidence>
<evidence type="ECO:0000259" key="19">
    <source>
        <dbReference type="Pfam" id="PF01761"/>
    </source>
</evidence>
<feature type="binding site" evidence="18">
    <location>
        <position position="152"/>
    </location>
    <ligand>
        <name>NAD(+)</name>
        <dbReference type="ChEBI" id="CHEBI:57540"/>
    </ligand>
</feature>
<feature type="binding site" evidence="18">
    <location>
        <begin position="170"/>
        <end position="173"/>
    </location>
    <ligand>
        <name>NAD(+)</name>
        <dbReference type="ChEBI" id="CHEBI:57540"/>
    </ligand>
</feature>
<keyword evidence="10 18" id="KW-0028">Amino-acid biosynthesis</keyword>
<dbReference type="EC" id="4.2.3.4" evidence="7 18"/>
<keyword evidence="12 18" id="KW-0547">Nucleotide-binding</keyword>
<feature type="domain" description="3-dehydroquinate synthase N-terminal" evidence="19">
    <location>
        <begin position="69"/>
        <end position="180"/>
    </location>
</feature>
<evidence type="ECO:0000256" key="10">
    <source>
        <dbReference type="ARBA" id="ARBA00022605"/>
    </source>
</evidence>
<dbReference type="PIRSF" id="PIRSF001455">
    <property type="entry name" value="DHQ_synth"/>
    <property type="match status" value="1"/>
</dbReference>
<feature type="binding site" evidence="18">
    <location>
        <position position="143"/>
    </location>
    <ligand>
        <name>NAD(+)</name>
        <dbReference type="ChEBI" id="CHEBI:57540"/>
    </ligand>
</feature>
<comment type="cofactor">
    <cofactor evidence="18">
        <name>Co(2+)</name>
        <dbReference type="ChEBI" id="CHEBI:48828"/>
    </cofactor>
    <cofactor evidence="18">
        <name>Zn(2+)</name>
        <dbReference type="ChEBI" id="CHEBI:29105"/>
    </cofactor>
    <text evidence="18">Binds 1 divalent metal cation per subunit. Can use either Co(2+) or Zn(2+).</text>
</comment>
<dbReference type="Gene3D" id="1.20.1090.10">
    <property type="entry name" value="Dehydroquinate synthase-like - alpha domain"/>
    <property type="match status" value="1"/>
</dbReference>
<dbReference type="GO" id="GO:0003856">
    <property type="term" value="F:3-dehydroquinate synthase activity"/>
    <property type="evidence" value="ECO:0007669"/>
    <property type="project" value="UniProtKB-UniRule"/>
</dbReference>
<dbReference type="UniPathway" id="UPA00053">
    <property type="reaction ID" value="UER00085"/>
</dbReference>
<comment type="catalytic activity">
    <reaction evidence="1 18">
        <text>7-phospho-2-dehydro-3-deoxy-D-arabino-heptonate = 3-dehydroquinate + phosphate</text>
        <dbReference type="Rhea" id="RHEA:21968"/>
        <dbReference type="ChEBI" id="CHEBI:32364"/>
        <dbReference type="ChEBI" id="CHEBI:43474"/>
        <dbReference type="ChEBI" id="CHEBI:58394"/>
        <dbReference type="EC" id="4.2.3.4"/>
    </reaction>
</comment>
<dbReference type="PANTHER" id="PTHR43622">
    <property type="entry name" value="3-DEHYDROQUINATE SYNTHASE"/>
    <property type="match status" value="1"/>
</dbReference>
<comment type="subcellular location">
    <subcellularLocation>
        <location evidence="4 18">Cytoplasm</location>
    </subcellularLocation>
</comment>
<evidence type="ECO:0000256" key="13">
    <source>
        <dbReference type="ARBA" id="ARBA00022833"/>
    </source>
</evidence>
<dbReference type="GO" id="GO:0046872">
    <property type="term" value="F:metal ion binding"/>
    <property type="evidence" value="ECO:0007669"/>
    <property type="project" value="UniProtKB-KW"/>
</dbReference>
<feature type="binding site" evidence="18">
    <location>
        <position position="185"/>
    </location>
    <ligand>
        <name>Zn(2+)</name>
        <dbReference type="ChEBI" id="CHEBI:29105"/>
    </ligand>
</feature>
<comment type="cofactor">
    <cofactor evidence="2 18">
        <name>NAD(+)</name>
        <dbReference type="ChEBI" id="CHEBI:57540"/>
    </cofactor>
</comment>
<accession>A0A538TMG5</accession>
<dbReference type="PANTHER" id="PTHR43622:SF7">
    <property type="entry name" value="3-DEHYDROQUINATE SYNTHASE, CHLOROPLASTIC"/>
    <property type="match status" value="1"/>
</dbReference>
<reference evidence="21 22" key="1">
    <citation type="journal article" date="2019" name="Nat. Microbiol.">
        <title>Mediterranean grassland soil C-N compound turnover is dependent on rainfall and depth, and is mediated by genomically divergent microorganisms.</title>
        <authorList>
            <person name="Diamond S."/>
            <person name="Andeer P.F."/>
            <person name="Li Z."/>
            <person name="Crits-Christoph A."/>
            <person name="Burstein D."/>
            <person name="Anantharaman K."/>
            <person name="Lane K.R."/>
            <person name="Thomas B.C."/>
            <person name="Pan C."/>
            <person name="Northen T.R."/>
            <person name="Banfield J.F."/>
        </authorList>
    </citation>
    <scope>NUCLEOTIDE SEQUENCE [LARGE SCALE GENOMIC DNA]</scope>
    <source>
        <strain evidence="21">WS_9</strain>
    </source>
</reference>
<keyword evidence="11 18" id="KW-0479">Metal-binding</keyword>
<feature type="binding site" evidence="18">
    <location>
        <begin position="130"/>
        <end position="131"/>
    </location>
    <ligand>
        <name>NAD(+)</name>
        <dbReference type="ChEBI" id="CHEBI:57540"/>
    </ligand>
</feature>
<evidence type="ECO:0000313" key="22">
    <source>
        <dbReference type="Proteomes" id="UP000317691"/>
    </source>
</evidence>
<dbReference type="Pfam" id="PF01761">
    <property type="entry name" value="DHQ_synthase"/>
    <property type="match status" value="1"/>
</dbReference>
<keyword evidence="16 18" id="KW-0456">Lyase</keyword>
<dbReference type="Pfam" id="PF24621">
    <property type="entry name" value="DHQS_C"/>
    <property type="match status" value="1"/>
</dbReference>
<dbReference type="AlphaFoldDB" id="A0A538TMG5"/>
<dbReference type="HAMAP" id="MF_00110">
    <property type="entry name" value="DHQ_synthase"/>
    <property type="match status" value="1"/>
</dbReference>
<dbReference type="CDD" id="cd08195">
    <property type="entry name" value="DHQS"/>
    <property type="match status" value="1"/>
</dbReference>
<evidence type="ECO:0000256" key="1">
    <source>
        <dbReference type="ARBA" id="ARBA00001393"/>
    </source>
</evidence>
<evidence type="ECO:0000313" key="21">
    <source>
        <dbReference type="EMBL" id="TMQ64810.1"/>
    </source>
</evidence>
<dbReference type="GO" id="GO:0009073">
    <property type="term" value="P:aromatic amino acid family biosynthetic process"/>
    <property type="evidence" value="ECO:0007669"/>
    <property type="project" value="UniProtKB-KW"/>
</dbReference>
<evidence type="ECO:0000256" key="3">
    <source>
        <dbReference type="ARBA" id="ARBA00001947"/>
    </source>
</evidence>
<comment type="cofactor">
    <cofactor evidence="3">
        <name>Zn(2+)</name>
        <dbReference type="ChEBI" id="CHEBI:29105"/>
    </cofactor>
</comment>
<evidence type="ECO:0000259" key="20">
    <source>
        <dbReference type="Pfam" id="PF24621"/>
    </source>
</evidence>
<comment type="function">
    <text evidence="18">Catalyzes the conversion of 3-deoxy-D-arabino-heptulosonate 7-phosphate (DAHP) to dehydroquinate (DHQ).</text>
</comment>